<dbReference type="PANTHER" id="PTHR47506">
    <property type="entry name" value="TRANSCRIPTIONAL REGULATORY PROTEIN"/>
    <property type="match status" value="1"/>
</dbReference>
<dbReference type="PANTHER" id="PTHR47506:SF1">
    <property type="entry name" value="HTH-TYPE TRANSCRIPTIONAL REGULATOR YJDC"/>
    <property type="match status" value="1"/>
</dbReference>
<dbReference type="Pfam" id="PF00440">
    <property type="entry name" value="TetR_N"/>
    <property type="match status" value="1"/>
</dbReference>
<comment type="caution">
    <text evidence="6">The sequence shown here is derived from an EMBL/GenBank/DDBJ whole genome shotgun (WGS) entry which is preliminary data.</text>
</comment>
<evidence type="ECO:0000256" key="3">
    <source>
        <dbReference type="ARBA" id="ARBA00023163"/>
    </source>
</evidence>
<evidence type="ECO:0000256" key="2">
    <source>
        <dbReference type="ARBA" id="ARBA00023125"/>
    </source>
</evidence>
<sequence length="188" mass="20712">MARNKSFIEEEALDAAIEVYREHGFEGTSTEMLVSRLKVGRQSLYDTFGDKWKLYVSAVTRYVDMETGKHLAALRNGSTALDGIQAMVDRVVDEANTACLGTNAICEFGNREPDLVMLRKKASRVISSAIANRIRQAQAEQQVSTHIDADDAASFLMANFAGIRIAARAGASRRSLQNLGKMALRVLR</sequence>
<keyword evidence="1" id="KW-0805">Transcription regulation</keyword>
<keyword evidence="2 4" id="KW-0238">DNA-binding</keyword>
<dbReference type="SUPFAM" id="SSF46689">
    <property type="entry name" value="Homeodomain-like"/>
    <property type="match status" value="1"/>
</dbReference>
<dbReference type="SUPFAM" id="SSF48498">
    <property type="entry name" value="Tetracyclin repressor-like, C-terminal domain"/>
    <property type="match status" value="1"/>
</dbReference>
<dbReference type="EMBL" id="JAURTK010000015">
    <property type="protein sequence ID" value="MDP9651064.1"/>
    <property type="molecule type" value="Genomic_DNA"/>
</dbReference>
<dbReference type="InterPro" id="IPR009057">
    <property type="entry name" value="Homeodomain-like_sf"/>
</dbReference>
<dbReference type="AlphaFoldDB" id="A0AB73IM62"/>
<dbReference type="Gene3D" id="1.10.357.10">
    <property type="entry name" value="Tetracycline Repressor, domain 2"/>
    <property type="match status" value="1"/>
</dbReference>
<feature type="DNA-binding region" description="H-T-H motif" evidence="4">
    <location>
        <begin position="29"/>
        <end position="48"/>
    </location>
</feature>
<evidence type="ECO:0000313" key="7">
    <source>
        <dbReference type="Proteomes" id="UP001229486"/>
    </source>
</evidence>
<evidence type="ECO:0000259" key="5">
    <source>
        <dbReference type="PROSITE" id="PS50977"/>
    </source>
</evidence>
<accession>A0AB73IM62</accession>
<dbReference type="Pfam" id="PF16925">
    <property type="entry name" value="TetR_C_13"/>
    <property type="match status" value="1"/>
</dbReference>
<dbReference type="InterPro" id="IPR001647">
    <property type="entry name" value="HTH_TetR"/>
</dbReference>
<name>A0AB73IM62_9BURK</name>
<dbReference type="RefSeq" id="WP_392395779.1">
    <property type="nucleotide sequence ID" value="NZ_JAURTK010000015.1"/>
</dbReference>
<keyword evidence="3" id="KW-0804">Transcription</keyword>
<feature type="domain" description="HTH tetR-type" evidence="5">
    <location>
        <begin position="6"/>
        <end position="66"/>
    </location>
</feature>
<reference evidence="6" key="1">
    <citation type="submission" date="2023-07" db="EMBL/GenBank/DDBJ databases">
        <title>Sorghum-associated microbial communities from plants grown in Nebraska, USA.</title>
        <authorList>
            <person name="Schachtman D."/>
        </authorList>
    </citation>
    <scope>NUCLEOTIDE SEQUENCE</scope>
    <source>
        <strain evidence="6">DS1061</strain>
    </source>
</reference>
<dbReference type="GO" id="GO:0003677">
    <property type="term" value="F:DNA binding"/>
    <property type="evidence" value="ECO:0007669"/>
    <property type="project" value="UniProtKB-UniRule"/>
</dbReference>
<evidence type="ECO:0000256" key="1">
    <source>
        <dbReference type="ARBA" id="ARBA00023015"/>
    </source>
</evidence>
<dbReference type="Gene3D" id="1.10.10.60">
    <property type="entry name" value="Homeodomain-like"/>
    <property type="match status" value="1"/>
</dbReference>
<protein>
    <submittedName>
        <fullName evidence="6">AcrR family transcriptional regulator</fullName>
    </submittedName>
</protein>
<evidence type="ECO:0000256" key="4">
    <source>
        <dbReference type="PROSITE-ProRule" id="PRU00335"/>
    </source>
</evidence>
<evidence type="ECO:0000313" key="6">
    <source>
        <dbReference type="EMBL" id="MDP9651064.1"/>
    </source>
</evidence>
<dbReference type="InterPro" id="IPR036271">
    <property type="entry name" value="Tet_transcr_reg_TetR-rel_C_sf"/>
</dbReference>
<gene>
    <name evidence="6" type="ORF">J2793_006539</name>
</gene>
<dbReference type="InterPro" id="IPR011075">
    <property type="entry name" value="TetR_C"/>
</dbReference>
<organism evidence="6 7">
    <name type="scientific">Paraburkholderia caledonica</name>
    <dbReference type="NCBI Taxonomy" id="134536"/>
    <lineage>
        <taxon>Bacteria</taxon>
        <taxon>Pseudomonadati</taxon>
        <taxon>Pseudomonadota</taxon>
        <taxon>Betaproteobacteria</taxon>
        <taxon>Burkholderiales</taxon>
        <taxon>Burkholderiaceae</taxon>
        <taxon>Paraburkholderia</taxon>
    </lineage>
</organism>
<proteinExistence type="predicted"/>
<dbReference type="PROSITE" id="PS50977">
    <property type="entry name" value="HTH_TETR_2"/>
    <property type="match status" value="1"/>
</dbReference>
<dbReference type="Proteomes" id="UP001229486">
    <property type="component" value="Unassembled WGS sequence"/>
</dbReference>